<evidence type="ECO:0000313" key="3">
    <source>
        <dbReference type="Proteomes" id="UP000050424"/>
    </source>
</evidence>
<sequence>MHKVKLMWQKLEQEQAFLEQMHSRGQIGTGELQTKYEDIQGWYQEMKASLEVDEVQRRIHLQEKMVELVQLRDMGEYQVRGQRMQLEKLQGQLKTAEIRKDLASKELELKGGERRHDFGLEEQEALETRVLYLKLRL</sequence>
<name>A0A0P7BD09_9HYPO</name>
<proteinExistence type="predicted"/>
<keyword evidence="1" id="KW-0175">Coiled coil</keyword>
<dbReference type="EMBL" id="LKCW01000163">
    <property type="protein sequence ID" value="KPM37507.1"/>
    <property type="molecule type" value="Genomic_DNA"/>
</dbReference>
<comment type="caution">
    <text evidence="2">The sequence shown here is derived from an EMBL/GenBank/DDBJ whole genome shotgun (WGS) entry which is preliminary data.</text>
</comment>
<dbReference type="Proteomes" id="UP000050424">
    <property type="component" value="Unassembled WGS sequence"/>
</dbReference>
<organism evidence="2 3">
    <name type="scientific">Neonectria ditissima</name>
    <dbReference type="NCBI Taxonomy" id="78410"/>
    <lineage>
        <taxon>Eukaryota</taxon>
        <taxon>Fungi</taxon>
        <taxon>Dikarya</taxon>
        <taxon>Ascomycota</taxon>
        <taxon>Pezizomycotina</taxon>
        <taxon>Sordariomycetes</taxon>
        <taxon>Hypocreomycetidae</taxon>
        <taxon>Hypocreales</taxon>
        <taxon>Nectriaceae</taxon>
        <taxon>Neonectria</taxon>
    </lineage>
</organism>
<feature type="coiled-coil region" evidence="1">
    <location>
        <begin position="79"/>
        <end position="106"/>
    </location>
</feature>
<protein>
    <submittedName>
        <fullName evidence="2">Uncharacterized protein</fullName>
    </submittedName>
</protein>
<evidence type="ECO:0000313" key="2">
    <source>
        <dbReference type="EMBL" id="KPM37507.1"/>
    </source>
</evidence>
<dbReference type="AlphaFoldDB" id="A0A0P7BD09"/>
<evidence type="ECO:0000256" key="1">
    <source>
        <dbReference type="SAM" id="Coils"/>
    </source>
</evidence>
<reference evidence="2 3" key="1">
    <citation type="submission" date="2015-09" db="EMBL/GenBank/DDBJ databases">
        <title>Draft genome of a European isolate of the apple canker pathogen Neonectria ditissima.</title>
        <authorList>
            <person name="Gomez-Cortecero A."/>
            <person name="Harrison R.J."/>
            <person name="Armitage A.D."/>
        </authorList>
    </citation>
    <scope>NUCLEOTIDE SEQUENCE [LARGE SCALE GENOMIC DNA]</scope>
    <source>
        <strain evidence="2 3">R09/05</strain>
    </source>
</reference>
<gene>
    <name evidence="2" type="ORF">AK830_g9051</name>
</gene>
<keyword evidence="3" id="KW-1185">Reference proteome</keyword>
<accession>A0A0P7BD09</accession>